<dbReference type="EMBL" id="JAEACQ010000014">
    <property type="protein sequence ID" value="MBL7625647.1"/>
    <property type="molecule type" value="Genomic_DNA"/>
</dbReference>
<dbReference type="Proteomes" id="UP000604475">
    <property type="component" value="Unassembled WGS sequence"/>
</dbReference>
<evidence type="ECO:0000313" key="2">
    <source>
        <dbReference type="EMBL" id="MBL7625647.1"/>
    </source>
</evidence>
<gene>
    <name evidence="2" type="ORF">I7412_00310</name>
</gene>
<dbReference type="Gene3D" id="3.40.50.410">
    <property type="entry name" value="von Willebrand factor, type A domain"/>
    <property type="match status" value="1"/>
</dbReference>
<comment type="caution">
    <text evidence="2">The sequence shown here is derived from an EMBL/GenBank/DDBJ whole genome shotgun (WGS) entry which is preliminary data.</text>
</comment>
<dbReference type="InterPro" id="IPR002035">
    <property type="entry name" value="VWF_A"/>
</dbReference>
<reference evidence="2" key="1">
    <citation type="submission" date="2020-12" db="EMBL/GenBank/DDBJ databases">
        <title>Genomic characterization of non-nitrogen-fixing Frankia strains.</title>
        <authorList>
            <person name="Carlos-Shanley C."/>
            <person name="Guerra T."/>
            <person name="Hahn D."/>
        </authorList>
    </citation>
    <scope>NUCLEOTIDE SEQUENCE</scope>
    <source>
        <strain evidence="2">CN6</strain>
    </source>
</reference>
<dbReference type="SMART" id="SM00327">
    <property type="entry name" value="VWA"/>
    <property type="match status" value="1"/>
</dbReference>
<proteinExistence type="predicted"/>
<protein>
    <recommendedName>
        <fullName evidence="1">VWFA domain-containing protein</fullName>
    </recommendedName>
</protein>
<accession>A0A937R9K8</accession>
<keyword evidence="3" id="KW-1185">Reference proteome</keyword>
<dbReference type="InterPro" id="IPR036465">
    <property type="entry name" value="vWFA_dom_sf"/>
</dbReference>
<sequence length="675" mass="74325">MSNGAFRYGPWAGGPDPLAFPFAATDALDEMSRQVLEGRTAREALDSLLRRGLNGRRGLDDLRRAVDRRRREVRSRGRLDGTLREVRRLLDTAVGQERAALFPDPSDDARMREAELDALPSDPARAVRELANYDWRSAQARETYDQIADLLRREVLDSQFRGMKEALAGATQADMARVGEMVRALNELLAKDARGEDTDEAFREFMREFGEFFPEQPNDLEELIDTLARRSAAANRLLAGLSPKQRQELAELMAAAIDDMGLADDLAQLGDALRAARPNLDWGMRRPTGFGDPRDGEAGLGLGDATSALEELAELDSLAASLSQDYPGASLDDVDPDSIAAALGRSAVDDLRQLQQIERELERAGFITRRSGRLELTPRAVRRIGQTALARIFRQISSGARGDHAQQDAGAAGELVGTARPWEFGDTQPIDVVRTVRNAVLRSASPSLRPRRLPRSGGSPGPRGAVSLKVEDFAVAETERRTSAAVCLLVDLSYSMALRGTWGIAKSTALALHTLVTTKFPQDKIHLIGFSDYARELRPVELAGLDSEMVQGTNLQHALLIAGRLLSRYPESEPVVMVVTDGEPTAHLLRDGTPAFSWPPMPETLELTLAEVDRLTRRGVGINVFMLDTEPRLVRFVEEMARRNGGRVLSPDPNALGQYVVRDYLRSRGGRRTVR</sequence>
<organism evidence="2 3">
    <name type="scientific">Frankia nepalensis</name>
    <dbReference type="NCBI Taxonomy" id="1836974"/>
    <lineage>
        <taxon>Bacteria</taxon>
        <taxon>Bacillati</taxon>
        <taxon>Actinomycetota</taxon>
        <taxon>Actinomycetes</taxon>
        <taxon>Frankiales</taxon>
        <taxon>Frankiaceae</taxon>
        <taxon>Frankia</taxon>
    </lineage>
</organism>
<name>A0A937R9K8_9ACTN</name>
<feature type="domain" description="VWFA" evidence="1">
    <location>
        <begin position="483"/>
        <end position="661"/>
    </location>
</feature>
<evidence type="ECO:0000259" key="1">
    <source>
        <dbReference type="SMART" id="SM00327"/>
    </source>
</evidence>
<dbReference type="CDD" id="cd00198">
    <property type="entry name" value="vWFA"/>
    <property type="match status" value="1"/>
</dbReference>
<dbReference type="SUPFAM" id="SSF53300">
    <property type="entry name" value="vWA-like"/>
    <property type="match status" value="1"/>
</dbReference>
<dbReference type="AlphaFoldDB" id="A0A937R9K8"/>
<dbReference type="RefSeq" id="WP_203002094.1">
    <property type="nucleotide sequence ID" value="NZ_JADWYU010000140.1"/>
</dbReference>
<evidence type="ECO:0000313" key="3">
    <source>
        <dbReference type="Proteomes" id="UP000604475"/>
    </source>
</evidence>